<reference evidence="3" key="1">
    <citation type="journal article" date="2020" name="Stud. Mycol.">
        <title>101 Dothideomycetes genomes: a test case for predicting lifestyles and emergence of pathogens.</title>
        <authorList>
            <person name="Haridas S."/>
            <person name="Albert R."/>
            <person name="Binder M."/>
            <person name="Bloem J."/>
            <person name="Labutti K."/>
            <person name="Salamov A."/>
            <person name="Andreopoulos B."/>
            <person name="Baker S."/>
            <person name="Barry K."/>
            <person name="Bills G."/>
            <person name="Bluhm B."/>
            <person name="Cannon C."/>
            <person name="Castanera R."/>
            <person name="Culley D."/>
            <person name="Daum C."/>
            <person name="Ezra D."/>
            <person name="Gonzalez J."/>
            <person name="Henrissat B."/>
            <person name="Kuo A."/>
            <person name="Liang C."/>
            <person name="Lipzen A."/>
            <person name="Lutzoni F."/>
            <person name="Magnuson J."/>
            <person name="Mondo S."/>
            <person name="Nolan M."/>
            <person name="Ohm R."/>
            <person name="Pangilinan J."/>
            <person name="Park H.-J."/>
            <person name="Ramirez L."/>
            <person name="Alfaro M."/>
            <person name="Sun H."/>
            <person name="Tritt A."/>
            <person name="Yoshinaga Y."/>
            <person name="Zwiers L.-H."/>
            <person name="Turgeon B."/>
            <person name="Goodwin S."/>
            <person name="Spatafora J."/>
            <person name="Crous P."/>
            <person name="Grigoriev I."/>
        </authorList>
    </citation>
    <scope>NUCLEOTIDE SEQUENCE</scope>
    <source>
        <strain evidence="3">CBS 260.36</strain>
    </source>
</reference>
<feature type="domain" description="Acyltransferase 3" evidence="2">
    <location>
        <begin position="46"/>
        <end position="455"/>
    </location>
</feature>
<feature type="transmembrane region" description="Helical" evidence="1">
    <location>
        <begin position="299"/>
        <end position="318"/>
    </location>
</feature>
<dbReference type="AlphaFoldDB" id="A0A9P4J097"/>
<dbReference type="InterPro" id="IPR002656">
    <property type="entry name" value="Acyl_transf_3_dom"/>
</dbReference>
<feature type="transmembrane region" description="Helical" evidence="1">
    <location>
        <begin position="220"/>
        <end position="238"/>
    </location>
</feature>
<dbReference type="PANTHER" id="PTHR23028:SF125">
    <property type="entry name" value="ACYLTRANSFERASE"/>
    <property type="match status" value="1"/>
</dbReference>
<dbReference type="PANTHER" id="PTHR23028">
    <property type="entry name" value="ACETYLTRANSFERASE"/>
    <property type="match status" value="1"/>
</dbReference>
<feature type="transmembrane region" description="Helical" evidence="1">
    <location>
        <begin position="150"/>
        <end position="168"/>
    </location>
</feature>
<proteinExistence type="predicted"/>
<evidence type="ECO:0000313" key="3">
    <source>
        <dbReference type="EMBL" id="KAF2152836.1"/>
    </source>
</evidence>
<name>A0A9P4J097_9PEZI</name>
<dbReference type="Pfam" id="PF01757">
    <property type="entry name" value="Acyl_transf_3"/>
    <property type="match status" value="1"/>
</dbReference>
<protein>
    <recommendedName>
        <fullName evidence="2">Acyltransferase 3 domain-containing protein</fullName>
    </recommendedName>
</protein>
<keyword evidence="1" id="KW-0472">Membrane</keyword>
<feature type="transmembrane region" description="Helical" evidence="1">
    <location>
        <begin position="250"/>
        <end position="278"/>
    </location>
</feature>
<dbReference type="OrthoDB" id="5405781at2759"/>
<gene>
    <name evidence="3" type="ORF">K461DRAFT_224599</name>
</gene>
<dbReference type="GO" id="GO:0016747">
    <property type="term" value="F:acyltransferase activity, transferring groups other than amino-acyl groups"/>
    <property type="evidence" value="ECO:0007669"/>
    <property type="project" value="InterPro"/>
</dbReference>
<dbReference type="Proteomes" id="UP000799439">
    <property type="component" value="Unassembled WGS sequence"/>
</dbReference>
<comment type="caution">
    <text evidence="3">The sequence shown here is derived from an EMBL/GenBank/DDBJ whole genome shotgun (WGS) entry which is preliminary data.</text>
</comment>
<evidence type="ECO:0000259" key="2">
    <source>
        <dbReference type="Pfam" id="PF01757"/>
    </source>
</evidence>
<dbReference type="EMBL" id="ML996085">
    <property type="protein sequence ID" value="KAF2152836.1"/>
    <property type="molecule type" value="Genomic_DNA"/>
</dbReference>
<keyword evidence="4" id="KW-1185">Reference proteome</keyword>
<keyword evidence="1" id="KW-0812">Transmembrane</keyword>
<evidence type="ECO:0000256" key="1">
    <source>
        <dbReference type="SAM" id="Phobius"/>
    </source>
</evidence>
<feature type="transmembrane region" description="Helical" evidence="1">
    <location>
        <begin position="347"/>
        <end position="365"/>
    </location>
</feature>
<sequence length="482" mass="55286">MKVLSTRFWQSLSSKKFQRLIFWRKTSSGNPNQEKAITEIKLHRTAYLDGLRGFAALIVTISHHTGWSHSKDLSQFLILESPWGHNGQYYTICAPLIRNLFSGGHLAVAIFFTISGYVLSSKALALMHTGDMDKLARNLSSALFRRWVRLYYPVIVTTFIFMTSWHVLSIRSSNTIQPEPEKTYIAEVQRWYRDTKVFSFVFDPQKPWNPYNDHTWSIPVEFRGSIAIFTSLLAFSSFTRQKRLLCETVLIFYFLIIVNGWASGCFCIGLLICDLDLLATRDDLPEFLSRHRPKGKSGTLFYSIILLIGLYVGGVPTLNDVAELRQAAGWYYLSFLKPRAFAEYARFYRTWGAGFIMVATVQLPWLRTFFETRICQFLGKVSFSLYLVHGPILWTLGDRFYAATGRPSLGTAEYVADWVNLYQLPEYGLYGLEVNAVIPFTLLLVITLGVAWVATKTIDEPAVKLGRWLFNLDFERKDESSL</sequence>
<organism evidence="3 4">
    <name type="scientific">Myriangium duriaei CBS 260.36</name>
    <dbReference type="NCBI Taxonomy" id="1168546"/>
    <lineage>
        <taxon>Eukaryota</taxon>
        <taxon>Fungi</taxon>
        <taxon>Dikarya</taxon>
        <taxon>Ascomycota</taxon>
        <taxon>Pezizomycotina</taxon>
        <taxon>Dothideomycetes</taxon>
        <taxon>Dothideomycetidae</taxon>
        <taxon>Myriangiales</taxon>
        <taxon>Myriangiaceae</taxon>
        <taxon>Myriangium</taxon>
    </lineage>
</organism>
<accession>A0A9P4J097</accession>
<dbReference type="InterPro" id="IPR050879">
    <property type="entry name" value="Acyltransferase_3"/>
</dbReference>
<keyword evidence="1" id="KW-1133">Transmembrane helix</keyword>
<feature type="transmembrane region" description="Helical" evidence="1">
    <location>
        <begin position="436"/>
        <end position="455"/>
    </location>
</feature>
<feature type="transmembrane region" description="Helical" evidence="1">
    <location>
        <begin position="106"/>
        <end position="130"/>
    </location>
</feature>
<evidence type="ECO:0000313" key="4">
    <source>
        <dbReference type="Proteomes" id="UP000799439"/>
    </source>
</evidence>